<gene>
    <name evidence="2" type="ORF">A3SI_05519</name>
</gene>
<dbReference type="InterPro" id="IPR036291">
    <property type="entry name" value="NAD(P)-bd_dom_sf"/>
</dbReference>
<sequence>MKKTVILGASPNPIRYSYMAAELLKEKEIPFVPVGIKPGEVFGEEILDIREFPEIPDVHTVTLYMSAKNQEPYYDYIRSLKPKRVIFNPGAENKEFAAELEKENIEARNYCNLVMLRTGLF</sequence>
<dbReference type="EMBL" id="AJYA01000012">
    <property type="protein sequence ID" value="EIM77817.1"/>
    <property type="molecule type" value="Genomic_DNA"/>
</dbReference>
<protein>
    <recommendedName>
        <fullName evidence="1">CoA-binding domain-containing protein</fullName>
    </recommendedName>
</protein>
<evidence type="ECO:0000313" key="3">
    <source>
        <dbReference type="Proteomes" id="UP000005551"/>
    </source>
</evidence>
<accession>I5C7L5</accession>
<evidence type="ECO:0000259" key="1">
    <source>
        <dbReference type="Pfam" id="PF13380"/>
    </source>
</evidence>
<dbReference type="STRING" id="1189621.A3SI_05519"/>
<feature type="domain" description="CoA-binding" evidence="1">
    <location>
        <begin position="2"/>
        <end position="116"/>
    </location>
</feature>
<evidence type="ECO:0000313" key="2">
    <source>
        <dbReference type="EMBL" id="EIM77817.1"/>
    </source>
</evidence>
<dbReference type="OrthoDB" id="708726at2"/>
<name>I5C7L5_9BACT</name>
<organism evidence="2 3">
    <name type="scientific">Nitritalea halalkaliphila LW7</name>
    <dbReference type="NCBI Taxonomy" id="1189621"/>
    <lineage>
        <taxon>Bacteria</taxon>
        <taxon>Pseudomonadati</taxon>
        <taxon>Bacteroidota</taxon>
        <taxon>Cytophagia</taxon>
        <taxon>Cytophagales</taxon>
        <taxon>Cyclobacteriaceae</taxon>
        <taxon>Nitritalea</taxon>
    </lineage>
</organism>
<proteinExistence type="predicted"/>
<dbReference type="Gene3D" id="3.40.50.720">
    <property type="entry name" value="NAD(P)-binding Rossmann-like Domain"/>
    <property type="match status" value="1"/>
</dbReference>
<dbReference type="RefSeq" id="WP_009053870.1">
    <property type="nucleotide sequence ID" value="NZ_AJYA01000012.1"/>
</dbReference>
<dbReference type="SUPFAM" id="SSF51735">
    <property type="entry name" value="NAD(P)-binding Rossmann-fold domains"/>
    <property type="match status" value="1"/>
</dbReference>
<comment type="caution">
    <text evidence="2">The sequence shown here is derived from an EMBL/GenBank/DDBJ whole genome shotgun (WGS) entry which is preliminary data.</text>
</comment>
<dbReference type="AlphaFoldDB" id="I5C7L5"/>
<keyword evidence="3" id="KW-1185">Reference proteome</keyword>
<dbReference type="PATRIC" id="fig|1189621.3.peg.1150"/>
<reference evidence="2 3" key="1">
    <citation type="submission" date="2012-05" db="EMBL/GenBank/DDBJ databases">
        <title>Genome sequence of Nitritalea halalkaliphila LW7.</title>
        <authorList>
            <person name="Jangir P.K."/>
            <person name="Singh A."/>
            <person name="Shivaji S."/>
            <person name="Sharma R."/>
        </authorList>
    </citation>
    <scope>NUCLEOTIDE SEQUENCE [LARGE SCALE GENOMIC DNA]</scope>
    <source>
        <strain evidence="2 3">LW7</strain>
    </source>
</reference>
<dbReference type="Pfam" id="PF13380">
    <property type="entry name" value="CoA_binding_2"/>
    <property type="match status" value="1"/>
</dbReference>
<dbReference type="InterPro" id="IPR003781">
    <property type="entry name" value="CoA-bd"/>
</dbReference>
<dbReference type="Proteomes" id="UP000005551">
    <property type="component" value="Unassembled WGS sequence"/>
</dbReference>